<dbReference type="Proteomes" id="UP000006265">
    <property type="component" value="Unassembled WGS sequence"/>
</dbReference>
<dbReference type="InterPro" id="IPR016181">
    <property type="entry name" value="Acyl_CoA_acyltransferase"/>
</dbReference>
<evidence type="ECO:0000313" key="1">
    <source>
        <dbReference type="EMBL" id="EKF24533.1"/>
    </source>
</evidence>
<keyword evidence="2" id="KW-1185">Reference proteome</keyword>
<dbReference type="SUPFAM" id="SSF55729">
    <property type="entry name" value="Acyl-CoA N-acyltransferases (Nat)"/>
    <property type="match status" value="1"/>
</dbReference>
<dbReference type="RefSeq" id="WP_005626083.1">
    <property type="nucleotide sequence ID" value="NZ_AMRA01000038.1"/>
</dbReference>
<dbReference type="eggNOG" id="COG3153">
    <property type="taxonomic scope" value="Bacteria"/>
</dbReference>
<gene>
    <name evidence="1" type="ORF">C731_1468</name>
</gene>
<dbReference type="PATRIC" id="fig|1122247.3.peg.1411"/>
<dbReference type="AlphaFoldDB" id="K5B8Z0"/>
<name>K5B8Z0_MYCHD</name>
<dbReference type="OrthoDB" id="4688486at2"/>
<accession>K5B8Z0</accession>
<organism evidence="1 2">
    <name type="scientific">Mycolicibacterium hassiacum (strain DSM 44199 / CIP 105218 / JCM 12690 / 3849)</name>
    <name type="common">Mycobacterium hassiacum</name>
    <dbReference type="NCBI Taxonomy" id="1122247"/>
    <lineage>
        <taxon>Bacteria</taxon>
        <taxon>Bacillati</taxon>
        <taxon>Actinomycetota</taxon>
        <taxon>Actinomycetes</taxon>
        <taxon>Mycobacteriales</taxon>
        <taxon>Mycobacteriaceae</taxon>
        <taxon>Mycolicibacterium</taxon>
    </lineage>
</organism>
<dbReference type="Gene3D" id="3.40.630.30">
    <property type="match status" value="1"/>
</dbReference>
<protein>
    <submittedName>
        <fullName evidence="1">Uncharacterized protein</fullName>
    </submittedName>
</protein>
<dbReference type="EMBL" id="AMRA01000038">
    <property type="protein sequence ID" value="EKF24533.1"/>
    <property type="molecule type" value="Genomic_DNA"/>
</dbReference>
<evidence type="ECO:0000313" key="2">
    <source>
        <dbReference type="Proteomes" id="UP000006265"/>
    </source>
</evidence>
<comment type="caution">
    <text evidence="1">The sequence shown here is derived from an EMBL/GenBank/DDBJ whole genome shotgun (WGS) entry which is preliminary data.</text>
</comment>
<dbReference type="STRING" id="1122247.GCA_000379865_04401"/>
<reference evidence="1 2" key="1">
    <citation type="journal article" date="2012" name="J. Bacteriol.">
        <title>Genome sequence of Mycobacterium hassiacum DSM 44199, a rare source of heat-stable mycobacterial proteins.</title>
        <authorList>
            <person name="Tiago I."/>
            <person name="Maranha A."/>
            <person name="Mendes V."/>
            <person name="Alarico S."/>
            <person name="Moynihan P.J."/>
            <person name="Clarke A.J."/>
            <person name="Macedo-Ribeiro S."/>
            <person name="Pereira P.J."/>
            <person name="Empadinhas N."/>
        </authorList>
    </citation>
    <scope>NUCLEOTIDE SEQUENCE [LARGE SCALE GENOMIC DNA]</scope>
    <source>
        <strain evidence="2">DSM 44199 / CIP 105218 / JCM 12690 / 3849</strain>
    </source>
</reference>
<sequence length="297" mass="32396">MIEFEWRTELSDAELAELTDVLTRAAHFDAAPEYNTISVEEIIRSMPPSYPRAHHLLIWMLPYATALGGPEHPKRIAGVLRLVTAPDGTAHACLVIDPQLRSLGISTLLFERIGLDCSGPEGWAGTGAHTIIAWARGNHPAAGRLTRRFLIPRTRRVWKLIRPTSPLDPAAVPPVLEPTAAGELRDVPWLSDVDAETLYVLRDGGEPTGAAALDFTPFEHLEFGKSASLTAFRVAPDATVRTRRALLDGAAAVAKACQFTGLVAYVESNDSEWVTSCRLTGFQHDRTDVCFQVGGQQ</sequence>
<proteinExistence type="predicted"/>